<proteinExistence type="predicted"/>
<protein>
    <recommendedName>
        <fullName evidence="4">Reverse transcriptase domain-containing protein</fullName>
    </recommendedName>
</protein>
<feature type="compositionally biased region" description="Pro residues" evidence="1">
    <location>
        <begin position="1"/>
        <end position="23"/>
    </location>
</feature>
<name>A0ABQ0KWF0_MYCCL</name>
<keyword evidence="3" id="KW-1185">Reference proteome</keyword>
<evidence type="ECO:0000313" key="2">
    <source>
        <dbReference type="EMBL" id="GAT43273.1"/>
    </source>
</evidence>
<organism evidence="2 3">
    <name type="scientific">Mycena chlorophos</name>
    <name type="common">Agaric fungus</name>
    <name type="synonym">Agaricus chlorophos</name>
    <dbReference type="NCBI Taxonomy" id="658473"/>
    <lineage>
        <taxon>Eukaryota</taxon>
        <taxon>Fungi</taxon>
        <taxon>Dikarya</taxon>
        <taxon>Basidiomycota</taxon>
        <taxon>Agaricomycotina</taxon>
        <taxon>Agaricomycetes</taxon>
        <taxon>Agaricomycetidae</taxon>
        <taxon>Agaricales</taxon>
        <taxon>Marasmiineae</taxon>
        <taxon>Mycenaceae</taxon>
        <taxon>Mycena</taxon>
    </lineage>
</organism>
<sequence length="737" mass="79896">PPAFAPPPIQPPPQQQRHVPPPQQQQFVPLDGANAIPLGNRAGGGFQAGAAAFQAGGAVVQGVAVAAQGGGAAPHIPIFCPVCIGPHTTKTHNAATAGYAGPPFFSKIVNDGQIQSVDAPATTTSPSSTSAPSAEATTPLAPTPPAEINPVVDPMIPGPEWFTHTRLTYTDLTHTLIAFDDPTPLSEGELQTRYAVVTPYDPLAFDAALKDLDISDEFPFLIAGLQHGFPIGIHTTPPCNIIHKNPPGVDDHPAAKAYVNKELAAGRISGPYYNEEDVMRIVGGFFICSPLIIAVSEQGPGLPPKERVCRHLSKVYDVRGFRYPAVNQLVDKEAFPVTFDFATRIGDTIANAPPGTTACSFDISSFHRSIPVHPSHKRFIVFWFNGAFWIDHCHPFGLIPASSNAGQVGSAIARIWNLRLNKRGLSLRYEDDFTNFLLALSRMSWEDFIGLLDGLGIDWSWEKSGKSFAVVVDSLGFTWDLEHKTVALMEKKRSKYLARVQAALDVHMVSLKDLEKIFGTLVYTMFVHRVGSSHLPSISNSFRGYRKNPGGLRYLTKAARKDLVWWAGRLSIPNATRTLTPLGPLVDMRLFVDASTSWGVGVLIGDEWFAMKLTKDWSLDGTRDICWLEAVALELLLLILAQRGFHDIHILIHSDNTGAIGALAKARSANAELNRVARRFQSISLSLSIAIEFTYIASAVNPADPISRGLLPSSPPISCDFDIPLDVSESLVVVNST</sequence>
<dbReference type="EMBL" id="DF838800">
    <property type="protein sequence ID" value="GAT43273.1"/>
    <property type="molecule type" value="Genomic_DNA"/>
</dbReference>
<dbReference type="SUPFAM" id="SSF56672">
    <property type="entry name" value="DNA/RNA polymerases"/>
    <property type="match status" value="1"/>
</dbReference>
<feature type="non-terminal residue" evidence="2">
    <location>
        <position position="1"/>
    </location>
</feature>
<feature type="compositionally biased region" description="Low complexity" evidence="1">
    <location>
        <begin position="119"/>
        <end position="140"/>
    </location>
</feature>
<dbReference type="PANTHER" id="PTHR33050:SF7">
    <property type="entry name" value="RIBONUCLEASE H"/>
    <property type="match status" value="1"/>
</dbReference>
<reference evidence="2" key="1">
    <citation type="submission" date="2014-09" db="EMBL/GenBank/DDBJ databases">
        <title>Genome sequence of the luminous mushroom Mycena chlorophos for searching fungal bioluminescence genes.</title>
        <authorList>
            <person name="Tanaka Y."/>
            <person name="Kasuga D."/>
            <person name="Oba Y."/>
            <person name="Hase S."/>
            <person name="Sato K."/>
            <person name="Oba Y."/>
            <person name="Sakakibara Y."/>
        </authorList>
    </citation>
    <scope>NUCLEOTIDE SEQUENCE</scope>
</reference>
<evidence type="ECO:0008006" key="4">
    <source>
        <dbReference type="Google" id="ProtNLM"/>
    </source>
</evidence>
<dbReference type="InterPro" id="IPR052055">
    <property type="entry name" value="Hepadnavirus_pol/RT"/>
</dbReference>
<accession>A0ABQ0KWF0</accession>
<evidence type="ECO:0000313" key="3">
    <source>
        <dbReference type="Proteomes" id="UP000815677"/>
    </source>
</evidence>
<feature type="region of interest" description="Disordered" evidence="1">
    <location>
        <begin position="1"/>
        <end position="27"/>
    </location>
</feature>
<gene>
    <name evidence="2" type="ORF">MCHLO_00962</name>
</gene>
<dbReference type="PANTHER" id="PTHR33050">
    <property type="entry name" value="REVERSE TRANSCRIPTASE DOMAIN-CONTAINING PROTEIN"/>
    <property type="match status" value="1"/>
</dbReference>
<feature type="region of interest" description="Disordered" evidence="1">
    <location>
        <begin position="118"/>
        <end position="149"/>
    </location>
</feature>
<dbReference type="InterPro" id="IPR043502">
    <property type="entry name" value="DNA/RNA_pol_sf"/>
</dbReference>
<evidence type="ECO:0000256" key="1">
    <source>
        <dbReference type="SAM" id="MobiDB-lite"/>
    </source>
</evidence>
<dbReference type="Proteomes" id="UP000815677">
    <property type="component" value="Unassembled WGS sequence"/>
</dbReference>